<dbReference type="GO" id="GO:0006351">
    <property type="term" value="P:DNA-templated transcription"/>
    <property type="evidence" value="ECO:0007669"/>
    <property type="project" value="TreeGrafter"/>
</dbReference>
<evidence type="ECO:0000313" key="4">
    <source>
        <dbReference type="EMBL" id="GGF96275.1"/>
    </source>
</evidence>
<dbReference type="InterPro" id="IPR026262">
    <property type="entry name" value="DinJ"/>
</dbReference>
<comment type="similarity">
    <text evidence="1">Belongs to the RelB/DinJ antitoxin family.</text>
</comment>
<keyword evidence="5" id="KW-1185">Reference proteome</keyword>
<feature type="region of interest" description="Disordered" evidence="3">
    <location>
        <begin position="61"/>
        <end position="86"/>
    </location>
</feature>
<accession>A0A917CQM2</accession>
<dbReference type="EMBL" id="BMEO01000006">
    <property type="protein sequence ID" value="GGF96275.1"/>
    <property type="molecule type" value="Genomic_DNA"/>
</dbReference>
<dbReference type="RefSeq" id="WP_188365304.1">
    <property type="nucleotide sequence ID" value="NZ_BAABJF010000001.1"/>
</dbReference>
<evidence type="ECO:0000256" key="2">
    <source>
        <dbReference type="ARBA" id="ARBA00022649"/>
    </source>
</evidence>
<name>A0A917CQM2_9GAMM</name>
<dbReference type="GO" id="GO:0015643">
    <property type="term" value="F:toxic substance binding"/>
    <property type="evidence" value="ECO:0007669"/>
    <property type="project" value="InterPro"/>
</dbReference>
<evidence type="ECO:0000313" key="5">
    <source>
        <dbReference type="Proteomes" id="UP000605253"/>
    </source>
</evidence>
<sequence>MANNNYVRARIDSELKDEASEILATMGLTVSDFIRIGLAKVVSEQGLPFVMRVPNKCTQTTLEKSERGEELHRAKDADDLFDQLDI</sequence>
<dbReference type="Proteomes" id="UP000605253">
    <property type="component" value="Unassembled WGS sequence"/>
</dbReference>
<proteinExistence type="inferred from homology"/>
<gene>
    <name evidence="4" type="ORF">GCM10011365_17010</name>
</gene>
<dbReference type="Gene3D" id="1.10.1220.10">
    <property type="entry name" value="Met repressor-like"/>
    <property type="match status" value="1"/>
</dbReference>
<organism evidence="4 5">
    <name type="scientific">Marinicella pacifica</name>
    <dbReference type="NCBI Taxonomy" id="1171543"/>
    <lineage>
        <taxon>Bacteria</taxon>
        <taxon>Pseudomonadati</taxon>
        <taxon>Pseudomonadota</taxon>
        <taxon>Gammaproteobacteria</taxon>
        <taxon>Lysobacterales</taxon>
        <taxon>Marinicellaceae</taxon>
        <taxon>Marinicella</taxon>
    </lineage>
</organism>
<evidence type="ECO:0000256" key="1">
    <source>
        <dbReference type="ARBA" id="ARBA00010562"/>
    </source>
</evidence>
<reference evidence="4" key="2">
    <citation type="submission" date="2020-09" db="EMBL/GenBank/DDBJ databases">
        <authorList>
            <person name="Sun Q."/>
            <person name="Zhou Y."/>
        </authorList>
    </citation>
    <scope>NUCLEOTIDE SEQUENCE</scope>
    <source>
        <strain evidence="4">CGMCC 1.12181</strain>
    </source>
</reference>
<dbReference type="PANTHER" id="PTHR38781:SF1">
    <property type="entry name" value="ANTITOXIN DINJ-RELATED"/>
    <property type="match status" value="1"/>
</dbReference>
<dbReference type="GO" id="GO:0006355">
    <property type="term" value="P:regulation of DNA-templated transcription"/>
    <property type="evidence" value="ECO:0007669"/>
    <property type="project" value="InterPro"/>
</dbReference>
<feature type="compositionally biased region" description="Basic and acidic residues" evidence="3">
    <location>
        <begin position="63"/>
        <end position="78"/>
    </location>
</feature>
<dbReference type="Pfam" id="PF04221">
    <property type="entry name" value="RelB"/>
    <property type="match status" value="1"/>
</dbReference>
<dbReference type="GO" id="GO:0000987">
    <property type="term" value="F:cis-regulatory region sequence-specific DNA binding"/>
    <property type="evidence" value="ECO:0007669"/>
    <property type="project" value="InterPro"/>
</dbReference>
<keyword evidence="2" id="KW-1277">Toxin-antitoxin system</keyword>
<protein>
    <submittedName>
        <fullName evidence="4">Antitoxin</fullName>
    </submittedName>
</protein>
<dbReference type="GO" id="GO:0044010">
    <property type="term" value="P:single-species biofilm formation"/>
    <property type="evidence" value="ECO:0007669"/>
    <property type="project" value="InterPro"/>
</dbReference>
<dbReference type="PANTHER" id="PTHR38781">
    <property type="entry name" value="ANTITOXIN DINJ-RELATED"/>
    <property type="match status" value="1"/>
</dbReference>
<dbReference type="AlphaFoldDB" id="A0A917CQM2"/>
<dbReference type="NCBIfam" id="TIGR02384">
    <property type="entry name" value="RelB_DinJ"/>
    <property type="match status" value="1"/>
</dbReference>
<dbReference type="PIRSF" id="PIRSF003108">
    <property type="entry name" value="DinJ"/>
    <property type="match status" value="1"/>
</dbReference>
<reference evidence="4" key="1">
    <citation type="journal article" date="2014" name="Int. J. Syst. Evol. Microbiol.">
        <title>Complete genome sequence of Corynebacterium casei LMG S-19264T (=DSM 44701T), isolated from a smear-ripened cheese.</title>
        <authorList>
            <consortium name="US DOE Joint Genome Institute (JGI-PGF)"/>
            <person name="Walter F."/>
            <person name="Albersmeier A."/>
            <person name="Kalinowski J."/>
            <person name="Ruckert C."/>
        </authorList>
    </citation>
    <scope>NUCLEOTIDE SEQUENCE</scope>
    <source>
        <strain evidence="4">CGMCC 1.12181</strain>
    </source>
</reference>
<comment type="caution">
    <text evidence="4">The sequence shown here is derived from an EMBL/GenBank/DDBJ whole genome shotgun (WGS) entry which is preliminary data.</text>
</comment>
<dbReference type="InterPro" id="IPR007337">
    <property type="entry name" value="RelB/DinJ"/>
</dbReference>
<evidence type="ECO:0000256" key="3">
    <source>
        <dbReference type="SAM" id="MobiDB-lite"/>
    </source>
</evidence>
<dbReference type="InterPro" id="IPR013321">
    <property type="entry name" value="Arc_rbn_hlx_hlx"/>
</dbReference>